<feature type="region of interest" description="Disordered" evidence="9">
    <location>
        <begin position="451"/>
        <end position="471"/>
    </location>
</feature>
<keyword evidence="5 7" id="KW-0472">Membrane</keyword>
<reference evidence="14" key="1">
    <citation type="journal article" date="2019" name="Int. J. Syst. Evol. Microbiol.">
        <title>The Global Catalogue of Microorganisms (GCM) 10K type strain sequencing project: providing services to taxonomists for standard genome sequencing and annotation.</title>
        <authorList>
            <consortium name="The Broad Institute Genomics Platform"/>
            <consortium name="The Broad Institute Genome Sequencing Center for Infectious Disease"/>
            <person name="Wu L."/>
            <person name="Ma J."/>
        </authorList>
    </citation>
    <scope>NUCLEOTIDE SEQUENCE [LARGE SCALE GENOMIC DNA]</scope>
    <source>
        <strain evidence="14">KACC 12822</strain>
    </source>
</reference>
<organism evidence="13 14">
    <name type="scientific">Rhodanobacter ginsenosidimutans</name>
    <dbReference type="NCBI Taxonomy" id="490571"/>
    <lineage>
        <taxon>Bacteria</taxon>
        <taxon>Pseudomonadati</taxon>
        <taxon>Pseudomonadota</taxon>
        <taxon>Gammaproteobacteria</taxon>
        <taxon>Lysobacterales</taxon>
        <taxon>Rhodanobacteraceae</taxon>
        <taxon>Rhodanobacter</taxon>
    </lineage>
</organism>
<sequence>MNSRNTSIARQLPRTALAIALGLTLSGVAFGQATTGAITGTVPAGTADTVVVSGTTGITREVAIDSTGRYTVGSLPLGKYTVTLQNDGKTVDSRSNVTLRVGSSTDVSFGAANTQTLSAVTVQANALPTIDVTGVDSRTVITAEQLSKLPLARNAEAIARLAPGVIDNNIYTSAASGKTLNSFGGSAVTENAYYVNGFATTDPLKNLGGITLPYGAIDQMEVLTGGYGAQYGRSDGGVMSIVGKRGTNQWHFGGNFQWTPSSLKASPKNVYSVYGPNAGKMYNYNNDDKSTTVEGSIYAGGPLIEDRLFLFASADVERQMGQSVAGSATTATSTPNTKYSYQMPRWYAKLDWNINDSNTIELTGMSDKRSYQANIYDYDYESHSRGDFLTPDNPTKTGGDAYIAKYTSYITDDFTVSALYGKMTTREYTGLGNPSTDAYVSSPELQRDAFNSGGPGYKGTQTTDSISDPRNNNKISSFRLDLSYKLGSHTLAAGIDNQTARSNFVGDTTTGPGYRWTYYHVEDKDINTPISDGLGVGAPGENFYVDQIYISNAASVRTVQHAQYIQDDWQINDRWLVKLGLRNDQFTNYNSQGEAYIRLTKPQWAPRIGFSWDVLGDSTFKVYGNAGRYYLALPNNVAVRGASGSLFTDQYFTYEGVDPTTGAPIGLTPINATPVSTNNEYGQAPDPKTVATNDIKAEYQDEYILGFDKQFNSDWLYGAKATYRKLRTAVDDVCDPDSIIAKGVSLGYDESQFAEMNGCYLFNPGRTNNYLVKQDDGSYINVPVSWKDYGFPPLKRSYYAVNLYLEHPFDGKWFGRIDYVFSRSYGNTEGQTKTGGVPDGQDDVSQTIDWDNAAVMEYANGPQSSDRPHQIKMYGYYQIAPEWLVSANLTVMSGAPISCLGMTGPDASGDPSGYSPWYHWCGGEPSSPGKTRYPWTRRLDLGVQYSPAFADGKMAISLDVLNALNEQKTTQAYSIYNTSPGIGNYYSGYKRVISRETPRYVRVGVSYDF</sequence>
<keyword evidence="13" id="KW-0675">Receptor</keyword>
<evidence type="ECO:0000259" key="11">
    <source>
        <dbReference type="Pfam" id="PF07715"/>
    </source>
</evidence>
<dbReference type="InterPro" id="IPR013784">
    <property type="entry name" value="Carb-bd-like_fold"/>
</dbReference>
<dbReference type="Pfam" id="PF07715">
    <property type="entry name" value="Plug"/>
    <property type="match status" value="1"/>
</dbReference>
<dbReference type="InterPro" id="IPR037066">
    <property type="entry name" value="Plug_dom_sf"/>
</dbReference>
<feature type="compositionally biased region" description="Polar residues" evidence="9">
    <location>
        <begin position="459"/>
        <end position="471"/>
    </location>
</feature>
<comment type="similarity">
    <text evidence="7">Belongs to the TonB-dependent receptor family.</text>
</comment>
<evidence type="ECO:0000256" key="4">
    <source>
        <dbReference type="ARBA" id="ARBA00022692"/>
    </source>
</evidence>
<comment type="subcellular location">
    <subcellularLocation>
        <location evidence="1 7">Cell outer membrane</location>
        <topology evidence="1 7">Multi-pass membrane protein</topology>
    </subcellularLocation>
</comment>
<keyword evidence="3 7" id="KW-1134">Transmembrane beta strand</keyword>
<evidence type="ECO:0000256" key="5">
    <source>
        <dbReference type="ARBA" id="ARBA00023136"/>
    </source>
</evidence>
<dbReference type="SUPFAM" id="SSF56935">
    <property type="entry name" value="Porins"/>
    <property type="match status" value="1"/>
</dbReference>
<dbReference type="InterPro" id="IPR057601">
    <property type="entry name" value="Oar-like_b-barrel"/>
</dbReference>
<keyword evidence="4 7" id="KW-0812">Transmembrane</keyword>
<evidence type="ECO:0000256" key="1">
    <source>
        <dbReference type="ARBA" id="ARBA00004571"/>
    </source>
</evidence>
<evidence type="ECO:0000256" key="8">
    <source>
        <dbReference type="PROSITE-ProRule" id="PRU10143"/>
    </source>
</evidence>
<dbReference type="InterPro" id="IPR010916">
    <property type="entry name" value="TonB_box_CS"/>
</dbReference>
<feature type="signal peptide" evidence="10">
    <location>
        <begin position="1"/>
        <end position="31"/>
    </location>
</feature>
<feature type="chain" id="PRO_5045496316" evidence="10">
    <location>
        <begin position="32"/>
        <end position="1009"/>
    </location>
</feature>
<dbReference type="PANTHER" id="PTHR30069:SF46">
    <property type="entry name" value="OAR PROTEIN"/>
    <property type="match status" value="1"/>
</dbReference>
<dbReference type="SUPFAM" id="SSF49452">
    <property type="entry name" value="Starch-binding domain-like"/>
    <property type="match status" value="1"/>
</dbReference>
<keyword evidence="6 7" id="KW-0998">Cell outer membrane</keyword>
<dbReference type="InterPro" id="IPR036942">
    <property type="entry name" value="Beta-barrel_TonB_sf"/>
</dbReference>
<dbReference type="PROSITE" id="PS52016">
    <property type="entry name" value="TONB_DEPENDENT_REC_3"/>
    <property type="match status" value="1"/>
</dbReference>
<feature type="short sequence motif" description="TonB box" evidence="8">
    <location>
        <begin position="49"/>
        <end position="55"/>
    </location>
</feature>
<evidence type="ECO:0000313" key="13">
    <source>
        <dbReference type="EMBL" id="MFC5441217.1"/>
    </source>
</evidence>
<evidence type="ECO:0000313" key="14">
    <source>
        <dbReference type="Proteomes" id="UP001596018"/>
    </source>
</evidence>
<dbReference type="PROSITE" id="PS00430">
    <property type="entry name" value="TONB_DEPENDENT_REC_1"/>
    <property type="match status" value="1"/>
</dbReference>
<feature type="domain" description="TonB-dependent receptor plug" evidence="11">
    <location>
        <begin position="137"/>
        <end position="236"/>
    </location>
</feature>
<dbReference type="PANTHER" id="PTHR30069">
    <property type="entry name" value="TONB-DEPENDENT OUTER MEMBRANE RECEPTOR"/>
    <property type="match status" value="1"/>
</dbReference>
<comment type="caution">
    <text evidence="13">The sequence shown here is derived from an EMBL/GenBank/DDBJ whole genome shotgun (WGS) entry which is preliminary data.</text>
</comment>
<feature type="domain" description="TonB-dependent transporter Oar-like beta-barrel" evidence="12">
    <location>
        <begin position="334"/>
        <end position="591"/>
    </location>
</feature>
<dbReference type="InterPro" id="IPR039426">
    <property type="entry name" value="TonB-dep_rcpt-like"/>
</dbReference>
<evidence type="ECO:0000256" key="2">
    <source>
        <dbReference type="ARBA" id="ARBA00022448"/>
    </source>
</evidence>
<evidence type="ECO:0000259" key="12">
    <source>
        <dbReference type="Pfam" id="PF25183"/>
    </source>
</evidence>
<dbReference type="EMBL" id="JBHSMM010000004">
    <property type="protein sequence ID" value="MFC5441217.1"/>
    <property type="molecule type" value="Genomic_DNA"/>
</dbReference>
<evidence type="ECO:0000256" key="3">
    <source>
        <dbReference type="ARBA" id="ARBA00022452"/>
    </source>
</evidence>
<dbReference type="Gene3D" id="2.60.40.1120">
    <property type="entry name" value="Carboxypeptidase-like, regulatory domain"/>
    <property type="match status" value="1"/>
</dbReference>
<keyword evidence="14" id="KW-1185">Reference proteome</keyword>
<dbReference type="Gene3D" id="2.170.130.10">
    <property type="entry name" value="TonB-dependent receptor, plug domain"/>
    <property type="match status" value="1"/>
</dbReference>
<dbReference type="InterPro" id="IPR012910">
    <property type="entry name" value="Plug_dom"/>
</dbReference>
<evidence type="ECO:0000256" key="7">
    <source>
        <dbReference type="PROSITE-ProRule" id="PRU01360"/>
    </source>
</evidence>
<evidence type="ECO:0000256" key="9">
    <source>
        <dbReference type="SAM" id="MobiDB-lite"/>
    </source>
</evidence>
<dbReference type="Proteomes" id="UP001596018">
    <property type="component" value="Unassembled WGS sequence"/>
</dbReference>
<keyword evidence="8" id="KW-0798">TonB box</keyword>
<evidence type="ECO:0000256" key="6">
    <source>
        <dbReference type="ARBA" id="ARBA00023237"/>
    </source>
</evidence>
<evidence type="ECO:0000256" key="10">
    <source>
        <dbReference type="SAM" id="SignalP"/>
    </source>
</evidence>
<dbReference type="Gene3D" id="2.40.170.20">
    <property type="entry name" value="TonB-dependent receptor, beta-barrel domain"/>
    <property type="match status" value="1"/>
</dbReference>
<gene>
    <name evidence="13" type="ORF">ACFPK0_14410</name>
</gene>
<dbReference type="RefSeq" id="WP_377341729.1">
    <property type="nucleotide sequence ID" value="NZ_JALBWS010000010.1"/>
</dbReference>
<proteinExistence type="inferred from homology"/>
<name>A0ABW0JYJ5_9GAMM</name>
<keyword evidence="2 7" id="KW-0813">Transport</keyword>
<accession>A0ABW0JYJ5</accession>
<dbReference type="Pfam" id="PF25183">
    <property type="entry name" value="OMP_b-brl_4"/>
    <property type="match status" value="2"/>
</dbReference>
<keyword evidence="10" id="KW-0732">Signal</keyword>
<feature type="domain" description="TonB-dependent transporter Oar-like beta-barrel" evidence="12">
    <location>
        <begin position="593"/>
        <end position="911"/>
    </location>
</feature>
<protein>
    <submittedName>
        <fullName evidence="13">TonB-dependent receptor domain-containing protein</fullName>
    </submittedName>
</protein>